<protein>
    <recommendedName>
        <fullName evidence="7">Tumor protein D54</fullName>
    </recommendedName>
</protein>
<evidence type="ECO:0000313" key="6">
    <source>
        <dbReference type="Proteomes" id="UP001107558"/>
    </source>
</evidence>
<feature type="region of interest" description="Disordered" evidence="4">
    <location>
        <begin position="1"/>
        <end position="22"/>
    </location>
</feature>
<organism evidence="5 6">
    <name type="scientific">Polypedilum vanderplanki</name>
    <name type="common">Sleeping chironomid midge</name>
    <dbReference type="NCBI Taxonomy" id="319348"/>
    <lineage>
        <taxon>Eukaryota</taxon>
        <taxon>Metazoa</taxon>
        <taxon>Ecdysozoa</taxon>
        <taxon>Arthropoda</taxon>
        <taxon>Hexapoda</taxon>
        <taxon>Insecta</taxon>
        <taxon>Pterygota</taxon>
        <taxon>Neoptera</taxon>
        <taxon>Endopterygota</taxon>
        <taxon>Diptera</taxon>
        <taxon>Nematocera</taxon>
        <taxon>Chironomoidea</taxon>
        <taxon>Chironomidae</taxon>
        <taxon>Chironominae</taxon>
        <taxon>Polypedilum</taxon>
        <taxon>Polypedilum</taxon>
    </lineage>
</organism>
<feature type="coiled-coil region" evidence="3">
    <location>
        <begin position="34"/>
        <end position="61"/>
    </location>
</feature>
<evidence type="ECO:0000256" key="3">
    <source>
        <dbReference type="SAM" id="Coils"/>
    </source>
</evidence>
<evidence type="ECO:0008006" key="7">
    <source>
        <dbReference type="Google" id="ProtNLM"/>
    </source>
</evidence>
<comment type="similarity">
    <text evidence="1">Belongs to the TPD52 family.</text>
</comment>
<sequence>MEKTPSYGLSDDVSPSGSVGSATEAINDFANLSFEEQEQQREIWKQELTRVEEEINTLRTVLSSKIHHATELKRKLGITVWKEITEDVSSGLKNVRESNVYQTVESKVDNIKSAVVETPIYHKTESVIKTTAEKTSSLFSGFTNKLSQMKNSESFKSFEGKVGGAYESVKTKVSTSRSGSVQSFNDIASSTNNTAPTTPIHEEKPIA</sequence>
<dbReference type="PANTHER" id="PTHR19307:SF14">
    <property type="entry name" value="TUMOR PROTEIN D52"/>
    <property type="match status" value="1"/>
</dbReference>
<feature type="compositionally biased region" description="Low complexity" evidence="4">
    <location>
        <begin position="10"/>
        <end position="21"/>
    </location>
</feature>
<dbReference type="PANTHER" id="PTHR19307">
    <property type="entry name" value="TUMOR PROTEIN D52"/>
    <property type="match status" value="1"/>
</dbReference>
<name>A0A9J6C8V7_POLVA</name>
<evidence type="ECO:0000256" key="2">
    <source>
        <dbReference type="ARBA" id="ARBA00023054"/>
    </source>
</evidence>
<dbReference type="Proteomes" id="UP001107558">
    <property type="component" value="Chromosome 2"/>
</dbReference>
<dbReference type="EMBL" id="JADBJN010000002">
    <property type="protein sequence ID" value="KAG5678365.1"/>
    <property type="molecule type" value="Genomic_DNA"/>
</dbReference>
<dbReference type="InterPro" id="IPR007327">
    <property type="entry name" value="TPD52"/>
</dbReference>
<keyword evidence="6" id="KW-1185">Reference proteome</keyword>
<evidence type="ECO:0000256" key="4">
    <source>
        <dbReference type="SAM" id="MobiDB-lite"/>
    </source>
</evidence>
<dbReference type="Pfam" id="PF04201">
    <property type="entry name" value="TPD52"/>
    <property type="match status" value="1"/>
</dbReference>
<keyword evidence="2 3" id="KW-0175">Coiled coil</keyword>
<evidence type="ECO:0000256" key="1">
    <source>
        <dbReference type="ARBA" id="ARBA00005702"/>
    </source>
</evidence>
<dbReference type="GO" id="GO:0005737">
    <property type="term" value="C:cytoplasm"/>
    <property type="evidence" value="ECO:0007669"/>
    <property type="project" value="TreeGrafter"/>
</dbReference>
<dbReference type="AlphaFoldDB" id="A0A9J6C8V7"/>
<feature type="region of interest" description="Disordered" evidence="4">
    <location>
        <begin position="171"/>
        <end position="207"/>
    </location>
</feature>
<comment type="caution">
    <text evidence="5">The sequence shown here is derived from an EMBL/GenBank/DDBJ whole genome shotgun (WGS) entry which is preliminary data.</text>
</comment>
<feature type="compositionally biased region" description="Polar residues" evidence="4">
    <location>
        <begin position="171"/>
        <end position="197"/>
    </location>
</feature>
<gene>
    <name evidence="5" type="ORF">PVAND_008047</name>
</gene>
<proteinExistence type="inferred from homology"/>
<dbReference type="OrthoDB" id="10000687at2759"/>
<evidence type="ECO:0000313" key="5">
    <source>
        <dbReference type="EMBL" id="KAG5678365.1"/>
    </source>
</evidence>
<reference evidence="5" key="1">
    <citation type="submission" date="2021-03" db="EMBL/GenBank/DDBJ databases">
        <title>Chromosome level genome of the anhydrobiotic midge Polypedilum vanderplanki.</title>
        <authorList>
            <person name="Yoshida Y."/>
            <person name="Kikawada T."/>
            <person name="Gusev O."/>
        </authorList>
    </citation>
    <scope>NUCLEOTIDE SEQUENCE</scope>
    <source>
        <strain evidence="5">NIAS01</strain>
        <tissue evidence="5">Whole body or cell culture</tissue>
    </source>
</reference>
<accession>A0A9J6C8V7</accession>